<sequence length="47" mass="5560">DILNQLEKQYDVIRSKTHLIPGDKMQEMFDNYMKNKENSEKSAITSK</sequence>
<name>A0A0F9AEZ7_9ZZZZ</name>
<feature type="non-terminal residue" evidence="1">
    <location>
        <position position="1"/>
    </location>
</feature>
<evidence type="ECO:0000313" key="1">
    <source>
        <dbReference type="EMBL" id="KKK70786.1"/>
    </source>
</evidence>
<protein>
    <submittedName>
        <fullName evidence="1">Uncharacterized protein</fullName>
    </submittedName>
</protein>
<organism evidence="1">
    <name type="scientific">marine sediment metagenome</name>
    <dbReference type="NCBI Taxonomy" id="412755"/>
    <lineage>
        <taxon>unclassified sequences</taxon>
        <taxon>metagenomes</taxon>
        <taxon>ecological metagenomes</taxon>
    </lineage>
</organism>
<dbReference type="AlphaFoldDB" id="A0A0F9AEZ7"/>
<comment type="caution">
    <text evidence="1">The sequence shown here is derived from an EMBL/GenBank/DDBJ whole genome shotgun (WGS) entry which is preliminary data.</text>
</comment>
<dbReference type="EMBL" id="LAZR01058024">
    <property type="protein sequence ID" value="KKK70786.1"/>
    <property type="molecule type" value="Genomic_DNA"/>
</dbReference>
<reference evidence="1" key="1">
    <citation type="journal article" date="2015" name="Nature">
        <title>Complex archaea that bridge the gap between prokaryotes and eukaryotes.</title>
        <authorList>
            <person name="Spang A."/>
            <person name="Saw J.H."/>
            <person name="Jorgensen S.L."/>
            <person name="Zaremba-Niedzwiedzka K."/>
            <person name="Martijn J."/>
            <person name="Lind A.E."/>
            <person name="van Eijk R."/>
            <person name="Schleper C."/>
            <person name="Guy L."/>
            <person name="Ettema T.J."/>
        </authorList>
    </citation>
    <scope>NUCLEOTIDE SEQUENCE</scope>
</reference>
<gene>
    <name evidence="1" type="ORF">LCGC14_2920450</name>
</gene>
<proteinExistence type="predicted"/>
<accession>A0A0F9AEZ7</accession>